<evidence type="ECO:0000313" key="1">
    <source>
        <dbReference type="EMBL" id="MBB5803374.1"/>
    </source>
</evidence>
<dbReference type="Proteomes" id="UP000552097">
    <property type="component" value="Unassembled WGS sequence"/>
</dbReference>
<gene>
    <name evidence="1" type="ORF">F4560_003142</name>
</gene>
<sequence length="30" mass="3492">MIPRRTTTRVMRIDAIVAVWARHGTTQPTR</sequence>
<dbReference type="EMBL" id="JACHMO010000001">
    <property type="protein sequence ID" value="MBB5803374.1"/>
    <property type="molecule type" value="Genomic_DNA"/>
</dbReference>
<name>A0A7W9HJC6_9PSEU</name>
<proteinExistence type="predicted"/>
<protein>
    <submittedName>
        <fullName evidence="1">Uncharacterized protein</fullName>
    </submittedName>
</protein>
<accession>A0A7W9HJC6</accession>
<reference evidence="1 2" key="1">
    <citation type="submission" date="2020-08" db="EMBL/GenBank/DDBJ databases">
        <title>Sequencing the genomes of 1000 actinobacteria strains.</title>
        <authorList>
            <person name="Klenk H.-P."/>
        </authorList>
    </citation>
    <scope>NUCLEOTIDE SEQUENCE [LARGE SCALE GENOMIC DNA]</scope>
    <source>
        <strain evidence="1 2">DSM 45486</strain>
    </source>
</reference>
<evidence type="ECO:0000313" key="2">
    <source>
        <dbReference type="Proteomes" id="UP000552097"/>
    </source>
</evidence>
<organism evidence="1 2">
    <name type="scientific">Saccharothrix ecbatanensis</name>
    <dbReference type="NCBI Taxonomy" id="1105145"/>
    <lineage>
        <taxon>Bacteria</taxon>
        <taxon>Bacillati</taxon>
        <taxon>Actinomycetota</taxon>
        <taxon>Actinomycetes</taxon>
        <taxon>Pseudonocardiales</taxon>
        <taxon>Pseudonocardiaceae</taxon>
        <taxon>Saccharothrix</taxon>
    </lineage>
</organism>
<dbReference type="AlphaFoldDB" id="A0A7W9HJC6"/>
<keyword evidence="2" id="KW-1185">Reference proteome</keyword>
<comment type="caution">
    <text evidence="1">The sequence shown here is derived from an EMBL/GenBank/DDBJ whole genome shotgun (WGS) entry which is preliminary data.</text>
</comment>